<dbReference type="EMBL" id="CP014691">
    <property type="protein sequence ID" value="AQS87320.1"/>
    <property type="molecule type" value="Genomic_DNA"/>
</dbReference>
<gene>
    <name evidence="1" type="ORF">A0U93_04510</name>
</gene>
<evidence type="ECO:0000313" key="1">
    <source>
        <dbReference type="EMBL" id="AQS87320.1"/>
    </source>
</evidence>
<dbReference type="AlphaFoldDB" id="A0A1U9KNN3"/>
<proteinExistence type="predicted"/>
<dbReference type="Proteomes" id="UP000188604">
    <property type="component" value="Chromosome"/>
</dbReference>
<dbReference type="OrthoDB" id="272235at2"/>
<reference evidence="1 2" key="1">
    <citation type="submission" date="2016-03" db="EMBL/GenBank/DDBJ databases">
        <title>Acetic acid bacteria sequencing.</title>
        <authorList>
            <person name="Brandt J."/>
            <person name="Jakob F."/>
            <person name="Vogel R.F."/>
        </authorList>
    </citation>
    <scope>NUCLEOTIDE SEQUENCE [LARGE SCALE GENOMIC DNA]</scope>
    <source>
        <strain evidence="1 2">NBRC 101099</strain>
    </source>
</reference>
<dbReference type="PANTHER" id="PTHR33986:SF15">
    <property type="entry name" value="MITOCHONDRIAL FISSION PROTEIN ELM1"/>
    <property type="match status" value="1"/>
</dbReference>
<dbReference type="KEGG" id="nch:A0U93_04510"/>
<dbReference type="PANTHER" id="PTHR33986">
    <property type="entry name" value="OS02G0535700 PROTEIN"/>
    <property type="match status" value="1"/>
</dbReference>
<dbReference type="Pfam" id="PF06258">
    <property type="entry name" value="Mito_fiss_Elm1"/>
    <property type="match status" value="1"/>
</dbReference>
<keyword evidence="2" id="KW-1185">Reference proteome</keyword>
<sequence>MTIAIIAEDFAGMRAQAAGLAERAGQAWTFHPVTRRGIWRHVPARYCPWPLASMAPFDIPAETRLLLSVGGTGGVAGAALARRLGLPIVQIQNPRMALGRFDMIVANHHDGVEGPNIVLSRNAMHGVTQDKLSAARDVWCARLRKPGRRLIVVLIGGANGRFVFGVPEARALGDGLVRMARESGAVIAVTPSRRTDSQALAALRACLVDCDASVWDGTGENPYLGMLGCADMIVVTMDSVSMVSEAVATCAPVQVVALPGRSRRISAFIGTLIEAGRVRPFTGHWSDWSVTPLDDTTIAAGELRRRLGDRL</sequence>
<protein>
    <submittedName>
        <fullName evidence="1">Uncharacterized protein</fullName>
    </submittedName>
</protein>
<name>A0A1U9KNN3_9PROT</name>
<accession>A0A1U9KNN3</accession>
<organism evidence="1 2">
    <name type="scientific">Neoasaia chiangmaiensis</name>
    <dbReference type="NCBI Taxonomy" id="320497"/>
    <lineage>
        <taxon>Bacteria</taxon>
        <taxon>Pseudomonadati</taxon>
        <taxon>Pseudomonadota</taxon>
        <taxon>Alphaproteobacteria</taxon>
        <taxon>Acetobacterales</taxon>
        <taxon>Acetobacteraceae</taxon>
        <taxon>Neoasaia</taxon>
    </lineage>
</organism>
<dbReference type="InterPro" id="IPR009367">
    <property type="entry name" value="Elm1-like"/>
</dbReference>
<evidence type="ECO:0000313" key="2">
    <source>
        <dbReference type="Proteomes" id="UP000188604"/>
    </source>
</evidence>
<dbReference type="RefSeq" id="WP_077806296.1">
    <property type="nucleotide sequence ID" value="NZ_BJXS01000009.1"/>
</dbReference>
<dbReference type="STRING" id="320497.A0U93_04510"/>